<feature type="transmembrane region" description="Helical" evidence="5">
    <location>
        <begin position="264"/>
        <end position="283"/>
    </location>
</feature>
<gene>
    <name evidence="7" type="ORF">UFOPK1722_01266</name>
</gene>
<feature type="transmembrane region" description="Helical" evidence="5">
    <location>
        <begin position="236"/>
        <end position="257"/>
    </location>
</feature>
<feature type="transmembrane region" description="Helical" evidence="5">
    <location>
        <begin position="122"/>
        <end position="141"/>
    </location>
</feature>
<dbReference type="InterPro" id="IPR037185">
    <property type="entry name" value="EmrE-like"/>
</dbReference>
<dbReference type="GO" id="GO:0016020">
    <property type="term" value="C:membrane"/>
    <property type="evidence" value="ECO:0007669"/>
    <property type="project" value="UniProtKB-SubCell"/>
</dbReference>
<sequence length="326" mass="34382">MFGHEAYGIGGDSPRHVTVGENVLMSRSFGRLTLLSLAAVWVIWGSTYLAIKIGLETLPPFFMQGCRFVVAAVAMAVFLRVRGHAWPTRPQMRNASMIGVMLLIGGLGMVTLAEDRGVDSGLVATIIAIQPMMMAMWGGLWKVWPNRMQWVGMFIGMGGVAILVADDGLSGSWSGVSLVFVACVSWSFGSALSRRIDMPDGPMTTTFEMAAAAVAFMVLSLVSGESVEAPSLRSGLAVAYLVVFGSIVAFSAFTHLISSVSGPLAMSYAYVNPAIAVLLGVVFSDESVSVNMAMALPVILVGVAIVTNASRPSAETAREEASTVTS</sequence>
<organism evidence="7">
    <name type="scientific">freshwater metagenome</name>
    <dbReference type="NCBI Taxonomy" id="449393"/>
    <lineage>
        <taxon>unclassified sequences</taxon>
        <taxon>metagenomes</taxon>
        <taxon>ecological metagenomes</taxon>
    </lineage>
</organism>
<evidence type="ECO:0000256" key="3">
    <source>
        <dbReference type="ARBA" id="ARBA00022989"/>
    </source>
</evidence>
<feature type="transmembrane region" description="Helical" evidence="5">
    <location>
        <begin position="148"/>
        <end position="165"/>
    </location>
</feature>
<evidence type="ECO:0000313" key="7">
    <source>
        <dbReference type="EMBL" id="CAB4584680.1"/>
    </source>
</evidence>
<dbReference type="AlphaFoldDB" id="A0A6J6F7H3"/>
<dbReference type="EMBL" id="CAEZTS010000115">
    <property type="protein sequence ID" value="CAB4584680.1"/>
    <property type="molecule type" value="Genomic_DNA"/>
</dbReference>
<reference evidence="7" key="1">
    <citation type="submission" date="2020-05" db="EMBL/GenBank/DDBJ databases">
        <authorList>
            <person name="Chiriac C."/>
            <person name="Salcher M."/>
            <person name="Ghai R."/>
            <person name="Kavagutti S V."/>
        </authorList>
    </citation>
    <scope>NUCLEOTIDE SEQUENCE</scope>
</reference>
<evidence type="ECO:0000256" key="1">
    <source>
        <dbReference type="ARBA" id="ARBA00004141"/>
    </source>
</evidence>
<dbReference type="InterPro" id="IPR000620">
    <property type="entry name" value="EamA_dom"/>
</dbReference>
<name>A0A6J6F7H3_9ZZZZ</name>
<feature type="transmembrane region" description="Helical" evidence="5">
    <location>
        <begin position="32"/>
        <end position="55"/>
    </location>
</feature>
<keyword evidence="2 5" id="KW-0812">Transmembrane</keyword>
<feature type="transmembrane region" description="Helical" evidence="5">
    <location>
        <begin position="61"/>
        <end position="81"/>
    </location>
</feature>
<feature type="transmembrane region" description="Helical" evidence="5">
    <location>
        <begin position="289"/>
        <end position="309"/>
    </location>
</feature>
<feature type="transmembrane region" description="Helical" evidence="5">
    <location>
        <begin position="171"/>
        <end position="193"/>
    </location>
</feature>
<feature type="domain" description="EamA" evidence="6">
    <location>
        <begin position="174"/>
        <end position="307"/>
    </location>
</feature>
<evidence type="ECO:0000256" key="5">
    <source>
        <dbReference type="SAM" id="Phobius"/>
    </source>
</evidence>
<evidence type="ECO:0000256" key="2">
    <source>
        <dbReference type="ARBA" id="ARBA00022692"/>
    </source>
</evidence>
<dbReference type="NCBIfam" id="NF008432">
    <property type="entry name" value="PRK11272.1"/>
    <property type="match status" value="1"/>
</dbReference>
<dbReference type="SUPFAM" id="SSF103481">
    <property type="entry name" value="Multidrug resistance efflux transporter EmrE"/>
    <property type="match status" value="2"/>
</dbReference>
<feature type="transmembrane region" description="Helical" evidence="5">
    <location>
        <begin position="93"/>
        <end position="110"/>
    </location>
</feature>
<dbReference type="PANTHER" id="PTHR32322">
    <property type="entry name" value="INNER MEMBRANE TRANSPORTER"/>
    <property type="match status" value="1"/>
</dbReference>
<comment type="subcellular location">
    <subcellularLocation>
        <location evidence="1">Membrane</location>
        <topology evidence="1">Multi-pass membrane protein</topology>
    </subcellularLocation>
</comment>
<proteinExistence type="predicted"/>
<accession>A0A6J6F7H3</accession>
<dbReference type="InterPro" id="IPR050638">
    <property type="entry name" value="AA-Vitamin_Transporters"/>
</dbReference>
<dbReference type="Pfam" id="PF00892">
    <property type="entry name" value="EamA"/>
    <property type="match status" value="2"/>
</dbReference>
<protein>
    <submittedName>
        <fullName evidence="7">Unannotated protein</fullName>
    </submittedName>
</protein>
<keyword evidence="4 5" id="KW-0472">Membrane</keyword>
<keyword evidence="3 5" id="KW-1133">Transmembrane helix</keyword>
<evidence type="ECO:0000259" key="6">
    <source>
        <dbReference type="Pfam" id="PF00892"/>
    </source>
</evidence>
<evidence type="ECO:0000256" key="4">
    <source>
        <dbReference type="ARBA" id="ARBA00023136"/>
    </source>
</evidence>
<feature type="transmembrane region" description="Helical" evidence="5">
    <location>
        <begin position="205"/>
        <end position="224"/>
    </location>
</feature>
<feature type="domain" description="EamA" evidence="6">
    <location>
        <begin position="34"/>
        <end position="164"/>
    </location>
</feature>
<dbReference type="PANTHER" id="PTHR32322:SF2">
    <property type="entry name" value="EAMA DOMAIN-CONTAINING PROTEIN"/>
    <property type="match status" value="1"/>
</dbReference>